<evidence type="ECO:0000313" key="2">
    <source>
        <dbReference type="EMBL" id="KAK4548966.1"/>
    </source>
</evidence>
<name>A0AAV9JU47_9PEZI</name>
<feature type="region of interest" description="Disordered" evidence="1">
    <location>
        <begin position="74"/>
        <end position="97"/>
    </location>
</feature>
<organism evidence="2 3">
    <name type="scientific">Oleoguttula mirabilis</name>
    <dbReference type="NCBI Taxonomy" id="1507867"/>
    <lineage>
        <taxon>Eukaryota</taxon>
        <taxon>Fungi</taxon>
        <taxon>Dikarya</taxon>
        <taxon>Ascomycota</taxon>
        <taxon>Pezizomycotina</taxon>
        <taxon>Dothideomycetes</taxon>
        <taxon>Dothideomycetidae</taxon>
        <taxon>Mycosphaerellales</taxon>
        <taxon>Teratosphaeriaceae</taxon>
        <taxon>Oleoguttula</taxon>
    </lineage>
</organism>
<reference evidence="2 3" key="1">
    <citation type="submission" date="2021-11" db="EMBL/GenBank/DDBJ databases">
        <title>Black yeast isolated from Biological Soil Crust.</title>
        <authorList>
            <person name="Kurbessoian T."/>
        </authorList>
    </citation>
    <scope>NUCLEOTIDE SEQUENCE [LARGE SCALE GENOMIC DNA]</scope>
    <source>
        <strain evidence="2 3">CCFEE 5522</strain>
    </source>
</reference>
<evidence type="ECO:0000313" key="3">
    <source>
        <dbReference type="Proteomes" id="UP001324427"/>
    </source>
</evidence>
<evidence type="ECO:0008006" key="4">
    <source>
        <dbReference type="Google" id="ProtNLM"/>
    </source>
</evidence>
<feature type="compositionally biased region" description="Low complexity" evidence="1">
    <location>
        <begin position="8"/>
        <end position="19"/>
    </location>
</feature>
<comment type="caution">
    <text evidence="2">The sequence shown here is derived from an EMBL/GenBank/DDBJ whole genome shotgun (WGS) entry which is preliminary data.</text>
</comment>
<keyword evidence="3" id="KW-1185">Reference proteome</keyword>
<dbReference type="AlphaFoldDB" id="A0AAV9JU47"/>
<sequence length="501" mass="55235">MAVTRSNTTVTKSGKVTKTASRKQGSAKLSAAQERALHAIAIDGTTCLGGRKPAPPSTAGEAYKSGGAWWRDVEQPPAYTSKARSRKRKLEAPTAPDDDLRFLGEAQKQLRGLKVPRKSTRRRETDEILGYLDGMEAPSGERVRHQGIDAGQPPADAYFLSSADARRLLSSNAHINAPVFVAGGANTANIIETDDLRRPIEQILDWLVDPDEKHDVDEAKNGSTSQITTSEIRDRFLHHNGFVDGSQPYNFPDIATPFHSAGVPQFVQTPSCNLLQDVTRYLLDVGPNNICQDGCKGRKANNNKCCSKHFLTTQELCELQIGWRHWQGTVMLAEAGALTLPHLDKWGFGTHISCLEGEIGFAWLSHPTDKQLESVLQKLGKTEGRWLFKVLRPGDAMYMSPGTPHLVFRLPRGKQTLGLAGLAVRRCDFGRWVQLLTLEGEKGEEYDEAFGDVVRGLVTGMEHMLSRVADQHGVAKQYGGKKQLAKIKKALEKLKKLLGMR</sequence>
<feature type="region of interest" description="Disordered" evidence="1">
    <location>
        <begin position="1"/>
        <end position="31"/>
    </location>
</feature>
<dbReference type="EMBL" id="JAVFHQ010000006">
    <property type="protein sequence ID" value="KAK4548966.1"/>
    <property type="molecule type" value="Genomic_DNA"/>
</dbReference>
<accession>A0AAV9JU47</accession>
<dbReference type="Proteomes" id="UP001324427">
    <property type="component" value="Unassembled WGS sequence"/>
</dbReference>
<protein>
    <recommendedName>
        <fullName evidence="4">JmjC domain-containing protein</fullName>
    </recommendedName>
</protein>
<evidence type="ECO:0000256" key="1">
    <source>
        <dbReference type="SAM" id="MobiDB-lite"/>
    </source>
</evidence>
<gene>
    <name evidence="2" type="ORF">LTR36_008739</name>
</gene>
<proteinExistence type="predicted"/>